<keyword evidence="4" id="KW-0158">Chromosome</keyword>
<comment type="similarity">
    <text evidence="3">Belongs to the SKA3 family.</text>
</comment>
<evidence type="ECO:0000256" key="9">
    <source>
        <dbReference type="ARBA" id="ARBA00022838"/>
    </source>
</evidence>
<evidence type="ECO:0000256" key="5">
    <source>
        <dbReference type="ARBA" id="ARBA00022490"/>
    </source>
</evidence>
<dbReference type="Gene3D" id="6.10.250.1400">
    <property type="match status" value="1"/>
</dbReference>
<dbReference type="PANTHER" id="PTHR48118:SF1">
    <property type="entry name" value="SPINDLE AND KINETOCHORE-ASSOCIATED PROTEIN 3"/>
    <property type="match status" value="1"/>
</dbReference>
<evidence type="ECO:0000256" key="7">
    <source>
        <dbReference type="ARBA" id="ARBA00022701"/>
    </source>
</evidence>
<dbReference type="PANTHER" id="PTHR48118">
    <property type="entry name" value="SPINDLE AND KINETOCHORE-ASSOCIATED PROTEIN 3"/>
    <property type="match status" value="1"/>
</dbReference>
<evidence type="ECO:0000313" key="14">
    <source>
        <dbReference type="Proteomes" id="UP000230069"/>
    </source>
</evidence>
<evidence type="ECO:0000256" key="4">
    <source>
        <dbReference type="ARBA" id="ARBA00022454"/>
    </source>
</evidence>
<dbReference type="AlphaFoldDB" id="A0A2G5EVL5"/>
<dbReference type="STRING" id="218851.A0A2G5EVL5"/>
<name>A0A2G5EVL5_AQUCA</name>
<accession>A0A2G5EVL5</accession>
<sequence length="319" mass="35575">MEDSTIISTLCKTLTSFCNHVQSSSQALKDSMERRPIPLDSASSTFIQLLNRRVSSASNDLNLLESMAFGTVSFEELLGHCNELYKKNQTDLLQIEDRFKDFGYVPAIEIDEEEYDDDVSGLKTPKSKLIKSNDGLNLYSMSCGRSSVMKRLEEDPLLDESLSLQNLGLSDVCLATLASEADNVRYPQEPKNYDNVKPIGEEEQHTPAMKFLSATGVDLKEDSKSIAATKVINISKDDYQGLPSFMTSLASWQDLSEAVDKMNSFLLNQQASNNCDLFHQDKLSSLGLGPKVRSYLLILLRLHHLVVETVDGAIVYRVL</sequence>
<keyword evidence="14" id="KW-1185">Reference proteome</keyword>
<dbReference type="InParanoid" id="A0A2G5EVL5"/>
<evidence type="ECO:0000256" key="8">
    <source>
        <dbReference type="ARBA" id="ARBA00022776"/>
    </source>
</evidence>
<keyword evidence="5" id="KW-0963">Cytoplasm</keyword>
<evidence type="ECO:0000256" key="12">
    <source>
        <dbReference type="ARBA" id="ARBA00023328"/>
    </source>
</evidence>
<dbReference type="GO" id="GO:0007059">
    <property type="term" value="P:chromosome segregation"/>
    <property type="evidence" value="ECO:0007669"/>
    <property type="project" value="InterPro"/>
</dbReference>
<keyword evidence="8" id="KW-0498">Mitosis</keyword>
<keyword evidence="10" id="KW-0206">Cytoskeleton</keyword>
<evidence type="ECO:0000256" key="2">
    <source>
        <dbReference type="ARBA" id="ARBA00004629"/>
    </source>
</evidence>
<dbReference type="InterPro" id="IPR033341">
    <property type="entry name" value="SKA3"/>
</dbReference>
<evidence type="ECO:0000256" key="3">
    <source>
        <dbReference type="ARBA" id="ARBA00007716"/>
    </source>
</evidence>
<protein>
    <submittedName>
        <fullName evidence="13">Uncharacterized protein</fullName>
    </submittedName>
</protein>
<keyword evidence="12" id="KW-0137">Centromere</keyword>
<proteinExistence type="inferred from homology"/>
<evidence type="ECO:0000256" key="11">
    <source>
        <dbReference type="ARBA" id="ARBA00023306"/>
    </source>
</evidence>
<gene>
    <name evidence="13" type="ORF">AQUCO_00400586v1</name>
</gene>
<keyword evidence="11" id="KW-0131">Cell cycle</keyword>
<organism evidence="13 14">
    <name type="scientific">Aquilegia coerulea</name>
    <name type="common">Rocky mountain columbine</name>
    <dbReference type="NCBI Taxonomy" id="218851"/>
    <lineage>
        <taxon>Eukaryota</taxon>
        <taxon>Viridiplantae</taxon>
        <taxon>Streptophyta</taxon>
        <taxon>Embryophyta</taxon>
        <taxon>Tracheophyta</taxon>
        <taxon>Spermatophyta</taxon>
        <taxon>Magnoliopsida</taxon>
        <taxon>Ranunculales</taxon>
        <taxon>Ranunculaceae</taxon>
        <taxon>Thalictroideae</taxon>
        <taxon>Aquilegia</taxon>
    </lineage>
</organism>
<keyword evidence="6" id="KW-0132">Cell division</keyword>
<dbReference type="OrthoDB" id="552789at2759"/>
<keyword evidence="9" id="KW-0995">Kinetochore</keyword>
<dbReference type="GO" id="GO:0000940">
    <property type="term" value="C:outer kinetochore"/>
    <property type="evidence" value="ECO:0007669"/>
    <property type="project" value="InterPro"/>
</dbReference>
<dbReference type="GO" id="GO:0000278">
    <property type="term" value="P:mitotic cell cycle"/>
    <property type="evidence" value="ECO:0007669"/>
    <property type="project" value="TreeGrafter"/>
</dbReference>
<dbReference type="FunCoup" id="A0A2G5EVL5">
    <property type="interactions" value="730"/>
</dbReference>
<dbReference type="EMBL" id="KZ305021">
    <property type="protein sequence ID" value="PIA59790.1"/>
    <property type="molecule type" value="Genomic_DNA"/>
</dbReference>
<reference evidence="13 14" key="1">
    <citation type="submission" date="2017-09" db="EMBL/GenBank/DDBJ databases">
        <title>WGS assembly of Aquilegia coerulea Goldsmith.</title>
        <authorList>
            <person name="Hodges S."/>
            <person name="Kramer E."/>
            <person name="Nordborg M."/>
            <person name="Tomkins J."/>
            <person name="Borevitz J."/>
            <person name="Derieg N."/>
            <person name="Yan J."/>
            <person name="Mihaltcheva S."/>
            <person name="Hayes R.D."/>
            <person name="Rokhsar D."/>
        </authorList>
    </citation>
    <scope>NUCLEOTIDE SEQUENCE [LARGE SCALE GENOMIC DNA]</scope>
    <source>
        <strain evidence="14">cv. Goldsmith</strain>
    </source>
</reference>
<dbReference type="GO" id="GO:0005876">
    <property type="term" value="C:spindle microtubule"/>
    <property type="evidence" value="ECO:0007669"/>
    <property type="project" value="TreeGrafter"/>
</dbReference>
<evidence type="ECO:0000256" key="10">
    <source>
        <dbReference type="ARBA" id="ARBA00023212"/>
    </source>
</evidence>
<dbReference type="GO" id="GO:0051301">
    <property type="term" value="P:cell division"/>
    <property type="evidence" value="ECO:0007669"/>
    <property type="project" value="UniProtKB-KW"/>
</dbReference>
<evidence type="ECO:0000313" key="13">
    <source>
        <dbReference type="EMBL" id="PIA59790.1"/>
    </source>
</evidence>
<evidence type="ECO:0000256" key="1">
    <source>
        <dbReference type="ARBA" id="ARBA00004186"/>
    </source>
</evidence>
<keyword evidence="7" id="KW-0493">Microtubule</keyword>
<dbReference type="Proteomes" id="UP000230069">
    <property type="component" value="Unassembled WGS sequence"/>
</dbReference>
<evidence type="ECO:0000256" key="6">
    <source>
        <dbReference type="ARBA" id="ARBA00022618"/>
    </source>
</evidence>
<comment type="subcellular location">
    <subcellularLocation>
        <location evidence="2">Chromosome</location>
        <location evidence="2">Centromere</location>
        <location evidence="2">Kinetochore</location>
    </subcellularLocation>
    <subcellularLocation>
        <location evidence="1">Cytoplasm</location>
        <location evidence="1">Cytoskeleton</location>
        <location evidence="1">Spindle</location>
    </subcellularLocation>
</comment>